<evidence type="ECO:0000313" key="3">
    <source>
        <dbReference type="RefSeq" id="XP_036356652.1"/>
    </source>
</evidence>
<feature type="region of interest" description="Disordered" evidence="1">
    <location>
        <begin position="51"/>
        <end position="70"/>
    </location>
</feature>
<sequence>MKNVENVYRQKFLENFNKRKKQCRLSYLSRRSQRINLQEVSGQILKKKKLFPGEEERKSSPEKDVEGPEDVRRQIAEFERKNKITSVTTGLLFHYTRFDALKPKRHEHSKYFEVVHEENFDEDSDPCLVIHILCNEIGVIYIILFGKSRTSFINKHSFYTYTYTNHTHMWRSSLSHRIKKSNKPYLVHDIDILPLQNADITNYLTMTAKAFTAKF</sequence>
<name>A0A7E6EPD7_9MOLL</name>
<dbReference type="Proteomes" id="UP000515154">
    <property type="component" value="Linkage group LG2"/>
</dbReference>
<dbReference type="AlphaFoldDB" id="A0A7E6EPD7"/>
<proteinExistence type="predicted"/>
<dbReference type="RefSeq" id="XP_036356652.1">
    <property type="nucleotide sequence ID" value="XM_036500759.1"/>
</dbReference>
<evidence type="ECO:0000256" key="1">
    <source>
        <dbReference type="SAM" id="MobiDB-lite"/>
    </source>
</evidence>
<dbReference type="KEGG" id="osn:118762217"/>
<gene>
    <name evidence="3" type="primary">LOC118762217</name>
</gene>
<accession>A0A7E6EPD7</accession>
<protein>
    <submittedName>
        <fullName evidence="3">Uncharacterized protein LOC118762217</fullName>
    </submittedName>
</protein>
<organism evidence="2 3">
    <name type="scientific">Octopus sinensis</name>
    <name type="common">East Asian common octopus</name>
    <dbReference type="NCBI Taxonomy" id="2607531"/>
    <lineage>
        <taxon>Eukaryota</taxon>
        <taxon>Metazoa</taxon>
        <taxon>Spiralia</taxon>
        <taxon>Lophotrochozoa</taxon>
        <taxon>Mollusca</taxon>
        <taxon>Cephalopoda</taxon>
        <taxon>Coleoidea</taxon>
        <taxon>Octopodiformes</taxon>
        <taxon>Octopoda</taxon>
        <taxon>Incirrata</taxon>
        <taxon>Octopodidae</taxon>
        <taxon>Octopus</taxon>
    </lineage>
</organism>
<evidence type="ECO:0000313" key="2">
    <source>
        <dbReference type="Proteomes" id="UP000515154"/>
    </source>
</evidence>
<reference evidence="3" key="1">
    <citation type="submission" date="2025-08" db="UniProtKB">
        <authorList>
            <consortium name="RefSeq"/>
        </authorList>
    </citation>
    <scope>IDENTIFICATION</scope>
</reference>
<keyword evidence="2" id="KW-1185">Reference proteome</keyword>